<dbReference type="SUPFAM" id="SSF53300">
    <property type="entry name" value="vWA-like"/>
    <property type="match status" value="1"/>
</dbReference>
<keyword evidence="3" id="KW-1185">Reference proteome</keyword>
<protein>
    <recommendedName>
        <fullName evidence="1">VWFA domain-containing protein</fullName>
    </recommendedName>
</protein>
<dbReference type="Gene3D" id="3.40.50.410">
    <property type="entry name" value="von Willebrand factor, type A domain"/>
    <property type="match status" value="1"/>
</dbReference>
<dbReference type="OrthoDB" id="2370292at2"/>
<dbReference type="PANTHER" id="PTHR41248:SF1">
    <property type="entry name" value="NORD PROTEIN"/>
    <property type="match status" value="1"/>
</dbReference>
<dbReference type="RefSeq" id="WP_063389742.1">
    <property type="nucleotide sequence ID" value="NZ_LWBR01000079.1"/>
</dbReference>
<reference evidence="2 3" key="1">
    <citation type="submission" date="2016-04" db="EMBL/GenBank/DDBJ databases">
        <title>Draft genome sequence of Aeribacillus pallidus 8m3 from petroleum reservoir.</title>
        <authorList>
            <person name="Poltaraus A.B."/>
            <person name="Nazina T.N."/>
            <person name="Tourova T.P."/>
            <person name="Malakho S.M."/>
            <person name="Korshunova A.V."/>
            <person name="Sokolova D.S."/>
        </authorList>
    </citation>
    <scope>NUCLEOTIDE SEQUENCE [LARGE SCALE GENOMIC DNA]</scope>
    <source>
        <strain evidence="2 3">8m3</strain>
    </source>
</reference>
<dbReference type="CDD" id="cd01454">
    <property type="entry name" value="vWA_norD_type"/>
    <property type="match status" value="1"/>
</dbReference>
<evidence type="ECO:0000313" key="2">
    <source>
        <dbReference type="EMBL" id="KZN94713.1"/>
    </source>
</evidence>
<evidence type="ECO:0000313" key="3">
    <source>
        <dbReference type="Proteomes" id="UP000076476"/>
    </source>
</evidence>
<evidence type="ECO:0000259" key="1">
    <source>
        <dbReference type="SMART" id="SM00327"/>
    </source>
</evidence>
<dbReference type="InterPro" id="IPR002035">
    <property type="entry name" value="VWF_A"/>
</dbReference>
<dbReference type="InterPro" id="IPR051928">
    <property type="entry name" value="NorD/CobT"/>
</dbReference>
<dbReference type="AlphaFoldDB" id="A0A167YYP9"/>
<dbReference type="Proteomes" id="UP000076476">
    <property type="component" value="Unassembled WGS sequence"/>
</dbReference>
<dbReference type="Pfam" id="PF00092">
    <property type="entry name" value="VWA"/>
    <property type="match status" value="1"/>
</dbReference>
<dbReference type="SMART" id="SM00327">
    <property type="entry name" value="VWA"/>
    <property type="match status" value="1"/>
</dbReference>
<dbReference type="STRING" id="33936.AZI98_18440"/>
<organism evidence="2 3">
    <name type="scientific">Aeribacillus pallidus</name>
    <dbReference type="NCBI Taxonomy" id="33936"/>
    <lineage>
        <taxon>Bacteria</taxon>
        <taxon>Bacillati</taxon>
        <taxon>Bacillota</taxon>
        <taxon>Bacilli</taxon>
        <taxon>Bacillales</taxon>
        <taxon>Bacillaceae</taxon>
        <taxon>Aeribacillus</taxon>
    </lineage>
</organism>
<dbReference type="InterPro" id="IPR036465">
    <property type="entry name" value="vWFA_dom_sf"/>
</dbReference>
<sequence length="638" mass="74434">MHYIKFNDEIIDSMLMMELSDLAQTLTKRRDIDIAFAVQSYFHPAEQKIYISHFWNDRAEEDKLAGFKSDIYLRAIGSYYYTDFHQIAAFHDLVRTLHHQKFAKQLLMLLEDVRIEELVKRDRPGTKRYFRKRLNIYKKYYRDQLKASLDRGFATDALFAALYEMATATSPVLNVPEISVQIDELLPFVKEQVMNVYDANSTKEVSDIVLKTMRLLDEVLKKDLIHTYFILPDLSEKDLHTLTFDDMKRKDRLQNQDALDNVKKGDEDLHDEKMAVWHRETSTPTKSFLQFDLEQGTQTNLIDEHARQTETGDQALVIVEGSARQTQNNYYDEVNADEKLQKEAEQEIQQQLGKENKHAKAYFLTANMPKEAEKSAYEKELQQLIVYKKRLQRIIQKTLEHKKTYPKQDEHFGRLNKKLLRLWTDENPKLFFKKRNPANDLDGVFTLLVDCSASMHDKMEETKRGIILFHETLKSVRVPHQIVGFWEDSANSTENNQPNYFKKVINFETSLSSSSGPEIMQLLPEEDNRDGFAIRHMTNELLARKEKQKFLLVFSDGEPAAYGYDQNGIVDTHEAVMNARKHGIEVLNIFLSAGAVEESKRKVMKTIYGKHSIMVQNITELPDVLFPLLKKLLQKTIE</sequence>
<feature type="domain" description="VWFA" evidence="1">
    <location>
        <begin position="442"/>
        <end position="633"/>
    </location>
</feature>
<name>A0A167YYP9_9BACI</name>
<proteinExistence type="predicted"/>
<dbReference type="PANTHER" id="PTHR41248">
    <property type="entry name" value="NORD PROTEIN"/>
    <property type="match status" value="1"/>
</dbReference>
<dbReference type="EMBL" id="LWBR01000079">
    <property type="protein sequence ID" value="KZN94713.1"/>
    <property type="molecule type" value="Genomic_DNA"/>
</dbReference>
<accession>A0A167YYP9</accession>
<comment type="caution">
    <text evidence="2">The sequence shown here is derived from an EMBL/GenBank/DDBJ whole genome shotgun (WGS) entry which is preliminary data.</text>
</comment>
<gene>
    <name evidence="2" type="ORF">AZI98_18440</name>
</gene>